<feature type="domain" description="Autotransporter" evidence="1">
    <location>
        <begin position="2"/>
        <end position="96"/>
    </location>
</feature>
<dbReference type="Gene3D" id="2.40.128.130">
    <property type="entry name" value="Autotransporter beta-domain"/>
    <property type="match status" value="1"/>
</dbReference>
<dbReference type="InterPro" id="IPR036709">
    <property type="entry name" value="Autotransporte_beta_dom_sf"/>
</dbReference>
<evidence type="ECO:0000259" key="1">
    <source>
        <dbReference type="Pfam" id="PF03797"/>
    </source>
</evidence>
<organism evidence="2">
    <name type="scientific">Pseudomonas sp. Hg7Tf</name>
    <dbReference type="NCBI Taxonomy" id="3236988"/>
    <lineage>
        <taxon>Bacteria</taxon>
        <taxon>Pseudomonadati</taxon>
        <taxon>Pseudomonadota</taxon>
        <taxon>Gammaproteobacteria</taxon>
        <taxon>Pseudomonadales</taxon>
        <taxon>Pseudomonadaceae</taxon>
        <taxon>Pseudomonas</taxon>
    </lineage>
</organism>
<dbReference type="AlphaFoldDB" id="A0AB39I0L9"/>
<reference evidence="2" key="1">
    <citation type="submission" date="2024-07" db="EMBL/GenBank/DDBJ databases">
        <title>Identification and characteristics of a novel species of coltsfoot's symbiotic bacteria.</title>
        <authorList>
            <person name="Juszczyk A."/>
            <person name="Jasielczuk I."/>
            <person name="Gurgul A."/>
            <person name="Rogala M."/>
            <person name="Kowalczyk A."/>
            <person name="Szmatola T."/>
            <person name="Kosecka-Strojek M."/>
            <person name="Arent Z."/>
            <person name="Latowski D."/>
        </authorList>
    </citation>
    <scope>NUCLEOTIDE SEQUENCE</scope>
    <source>
        <strain evidence="2">Hg7Tf</strain>
    </source>
</reference>
<evidence type="ECO:0000313" key="2">
    <source>
        <dbReference type="EMBL" id="XDK38109.1"/>
    </source>
</evidence>
<dbReference type="RefSeq" id="WP_368491784.1">
    <property type="nucleotide sequence ID" value="NZ_CP162607.1"/>
</dbReference>
<sequence>MELDDYVESNRNFTAMGYYDQKVDSTVGRIGWQVRLRVSRFEPYAQITYDQEFEGSKQANAWLQTVPGAGPYRVPGLAFDRYYVTALLGVRVVLGDVSASIGVTTTTLQREAQDGSLFASFSGNY</sequence>
<dbReference type="SUPFAM" id="SSF103515">
    <property type="entry name" value="Autotransporter"/>
    <property type="match status" value="1"/>
</dbReference>
<dbReference type="InterPro" id="IPR005546">
    <property type="entry name" value="Autotransporte_beta"/>
</dbReference>
<protein>
    <submittedName>
        <fullName evidence="2">Autotransporter domain-containing protein</fullName>
    </submittedName>
</protein>
<name>A0AB39I0L9_9PSED</name>
<proteinExistence type="predicted"/>
<dbReference type="EMBL" id="CP162607">
    <property type="protein sequence ID" value="XDK38109.1"/>
    <property type="molecule type" value="Genomic_DNA"/>
</dbReference>
<dbReference type="Pfam" id="PF03797">
    <property type="entry name" value="Autotransporter"/>
    <property type="match status" value="1"/>
</dbReference>
<accession>A0AB39I0L9</accession>
<gene>
    <name evidence="2" type="ORF">AB4Y39_05415</name>
</gene>